<evidence type="ECO:0000313" key="2">
    <source>
        <dbReference type="Proteomes" id="UP000024404"/>
    </source>
</evidence>
<evidence type="ECO:0000313" key="1">
    <source>
        <dbReference type="EnsemblMetazoa" id="OVOC8892.1"/>
    </source>
</evidence>
<reference evidence="1" key="2">
    <citation type="submission" date="2022-06" db="UniProtKB">
        <authorList>
            <consortium name="EnsemblMetazoa"/>
        </authorList>
    </citation>
    <scope>IDENTIFICATION</scope>
</reference>
<proteinExistence type="predicted"/>
<dbReference type="EMBL" id="CMVM020000250">
    <property type="status" value="NOT_ANNOTATED_CDS"/>
    <property type="molecule type" value="Genomic_DNA"/>
</dbReference>
<dbReference type="EnsemblMetazoa" id="OVOC8892.1">
    <property type="protein sequence ID" value="OVOC8892.1"/>
    <property type="gene ID" value="WBGene00245701"/>
</dbReference>
<name>A0A8R1Y8D8_ONCVO</name>
<organism evidence="1 2">
    <name type="scientific">Onchocerca volvulus</name>
    <dbReference type="NCBI Taxonomy" id="6282"/>
    <lineage>
        <taxon>Eukaryota</taxon>
        <taxon>Metazoa</taxon>
        <taxon>Ecdysozoa</taxon>
        <taxon>Nematoda</taxon>
        <taxon>Chromadorea</taxon>
        <taxon>Rhabditida</taxon>
        <taxon>Spirurina</taxon>
        <taxon>Spiruromorpha</taxon>
        <taxon>Filarioidea</taxon>
        <taxon>Onchocercidae</taxon>
        <taxon>Onchocerca</taxon>
    </lineage>
</organism>
<protein>
    <submittedName>
        <fullName evidence="1">Uncharacterized protein</fullName>
    </submittedName>
</protein>
<accession>A0A8R1Y8D8</accession>
<dbReference type="Proteomes" id="UP000024404">
    <property type="component" value="Unassembled WGS sequence"/>
</dbReference>
<keyword evidence="2" id="KW-1185">Reference proteome</keyword>
<sequence>MTALTAMSGYQVANTMQTTMHHRNVTIIRLFGHANDALSGRSTFKQLSGVIRSLERESTPDKLFPLTDITSSLFRRRKHHK</sequence>
<dbReference type="AlphaFoldDB" id="A0A8R1Y8D8"/>
<reference evidence="2" key="1">
    <citation type="submission" date="2013-10" db="EMBL/GenBank/DDBJ databases">
        <title>Genome sequencing of Onchocerca volvulus.</title>
        <authorList>
            <person name="Cotton J."/>
            <person name="Tsai J."/>
            <person name="Stanley E."/>
            <person name="Tracey A."/>
            <person name="Holroyd N."/>
            <person name="Lustigman S."/>
            <person name="Berriman M."/>
        </authorList>
    </citation>
    <scope>NUCLEOTIDE SEQUENCE</scope>
</reference>